<evidence type="ECO:0000256" key="6">
    <source>
        <dbReference type="ARBA" id="ARBA00040744"/>
    </source>
</evidence>
<feature type="chain" id="PRO_5034220658" description="Solute carrier family 35 member F5" evidence="9">
    <location>
        <begin position="26"/>
        <end position="427"/>
    </location>
</feature>
<comment type="subcellular location">
    <subcellularLocation>
        <location evidence="1">Membrane</location>
        <topology evidence="1">Multi-pass membrane protein</topology>
    </subcellularLocation>
</comment>
<dbReference type="GeneID" id="108671024"/>
<dbReference type="RefSeq" id="XP_018013997.1">
    <property type="nucleotide sequence ID" value="XM_018158508.2"/>
</dbReference>
<evidence type="ECO:0000256" key="7">
    <source>
        <dbReference type="SAM" id="MobiDB-lite"/>
    </source>
</evidence>
<feature type="transmembrane region" description="Helical" evidence="8">
    <location>
        <begin position="171"/>
        <end position="195"/>
    </location>
</feature>
<feature type="transmembrane region" description="Helical" evidence="8">
    <location>
        <begin position="207"/>
        <end position="231"/>
    </location>
</feature>
<evidence type="ECO:0000256" key="9">
    <source>
        <dbReference type="SAM" id="SignalP"/>
    </source>
</evidence>
<comment type="similarity">
    <text evidence="2">Belongs to the SLC35F solute transporter family.</text>
</comment>
<feature type="transmembrane region" description="Helical" evidence="8">
    <location>
        <begin position="238"/>
        <end position="259"/>
    </location>
</feature>
<dbReference type="OMA" id="NCDSHDI"/>
<evidence type="ECO:0000256" key="3">
    <source>
        <dbReference type="ARBA" id="ARBA00022692"/>
    </source>
</evidence>
<keyword evidence="10" id="KW-1185">Reference proteome</keyword>
<feature type="transmembrane region" description="Helical" evidence="8">
    <location>
        <begin position="41"/>
        <end position="61"/>
    </location>
</feature>
<evidence type="ECO:0000256" key="8">
    <source>
        <dbReference type="SAM" id="Phobius"/>
    </source>
</evidence>
<keyword evidence="5 8" id="KW-0472">Membrane</keyword>
<feature type="compositionally biased region" description="Acidic residues" evidence="7">
    <location>
        <begin position="88"/>
        <end position="101"/>
    </location>
</feature>
<dbReference type="PANTHER" id="PTHR23051:SF0">
    <property type="entry name" value="SOLUTE CARRIER FAMILY 35 MEMBER F5"/>
    <property type="match status" value="1"/>
</dbReference>
<sequence>MTSSRHLTLGLFVLLLVDVIWVASSELSEYVFKDTGFNKPFFSTYFKTSLFSIYLLGFLFWPPWRKQCCQQQPNLQYSRLRNSSSEEGVQEGQEDNVSDDGDNPRLSSPQFEPVKIPGSDKNSDAEEETASGRSVRFSRVAEVRQLPDADGAEALLSRLSFSASLRAQQELYNLHIGLAVSAVAYVALVFCLLWFLGNYSYQMALSISHSGIINVVSSTSGLFTLILAAVFPSASGDAFTVSKLLTVLLMLAGVMMVSLEDYHQHGASVPPAADAPQQPLYHLHRHHRALNSSFLPSASPPLLGEYTEDPFTLGTTTGTVGSLQALLSAGDTNASSSATPPIGRGDMSGGTGGGDDILIDGGGGIGVDEGSGIGDGESGGGDGGSGGGIAGVWWGLCGAVVYACYMVFIRRTVKRQEDLNFTMFFGE</sequence>
<dbReference type="AlphaFoldDB" id="A0A8B7NK21"/>
<organism evidence="10 11">
    <name type="scientific">Hyalella azteca</name>
    <name type="common">Amphipod</name>
    <dbReference type="NCBI Taxonomy" id="294128"/>
    <lineage>
        <taxon>Eukaryota</taxon>
        <taxon>Metazoa</taxon>
        <taxon>Ecdysozoa</taxon>
        <taxon>Arthropoda</taxon>
        <taxon>Crustacea</taxon>
        <taxon>Multicrustacea</taxon>
        <taxon>Malacostraca</taxon>
        <taxon>Eumalacostraca</taxon>
        <taxon>Peracarida</taxon>
        <taxon>Amphipoda</taxon>
        <taxon>Senticaudata</taxon>
        <taxon>Talitrida</taxon>
        <taxon>Talitroidea</taxon>
        <taxon>Hyalellidae</taxon>
        <taxon>Hyalella</taxon>
    </lineage>
</organism>
<keyword evidence="4 8" id="KW-1133">Transmembrane helix</keyword>
<evidence type="ECO:0000313" key="10">
    <source>
        <dbReference type="Proteomes" id="UP000694843"/>
    </source>
</evidence>
<feature type="transmembrane region" description="Helical" evidence="8">
    <location>
        <begin position="391"/>
        <end position="409"/>
    </location>
</feature>
<keyword evidence="9" id="KW-0732">Signal</keyword>
<feature type="region of interest" description="Disordered" evidence="7">
    <location>
        <begin position="331"/>
        <end position="353"/>
    </location>
</feature>
<evidence type="ECO:0000256" key="1">
    <source>
        <dbReference type="ARBA" id="ARBA00004141"/>
    </source>
</evidence>
<reference evidence="11" key="1">
    <citation type="submission" date="2025-08" db="UniProtKB">
        <authorList>
            <consortium name="RefSeq"/>
        </authorList>
    </citation>
    <scope>IDENTIFICATION</scope>
    <source>
        <tissue evidence="11">Whole organism</tissue>
    </source>
</reference>
<evidence type="ECO:0000313" key="11">
    <source>
        <dbReference type="RefSeq" id="XP_018013997.1"/>
    </source>
</evidence>
<dbReference type="SUPFAM" id="SSF103481">
    <property type="entry name" value="Multidrug resistance efflux transporter EmrE"/>
    <property type="match status" value="1"/>
</dbReference>
<keyword evidence="3 8" id="KW-0812">Transmembrane</keyword>
<evidence type="ECO:0000256" key="5">
    <source>
        <dbReference type="ARBA" id="ARBA00023136"/>
    </source>
</evidence>
<protein>
    <recommendedName>
        <fullName evidence="6">Solute carrier family 35 member F5</fullName>
    </recommendedName>
</protein>
<feature type="region of interest" description="Disordered" evidence="7">
    <location>
        <begin position="81"/>
        <end position="133"/>
    </location>
</feature>
<dbReference type="KEGG" id="hazt:108671024"/>
<dbReference type="OrthoDB" id="6344368at2759"/>
<proteinExistence type="inferred from homology"/>
<name>A0A8B7NK21_HYAAZ</name>
<evidence type="ECO:0000256" key="2">
    <source>
        <dbReference type="ARBA" id="ARBA00007863"/>
    </source>
</evidence>
<gene>
    <name evidence="11" type="primary">LOC108671024</name>
</gene>
<dbReference type="Proteomes" id="UP000694843">
    <property type="component" value="Unplaced"/>
</dbReference>
<evidence type="ECO:0000256" key="4">
    <source>
        <dbReference type="ARBA" id="ARBA00022989"/>
    </source>
</evidence>
<dbReference type="PANTHER" id="PTHR23051">
    <property type="entry name" value="SOLUTE CARRIER FAMILY 35, MEMBER F5"/>
    <property type="match status" value="1"/>
</dbReference>
<accession>A0A8B7NK21</accession>
<feature type="signal peptide" evidence="9">
    <location>
        <begin position="1"/>
        <end position="25"/>
    </location>
</feature>
<dbReference type="GO" id="GO:0016020">
    <property type="term" value="C:membrane"/>
    <property type="evidence" value="ECO:0007669"/>
    <property type="project" value="UniProtKB-SubCell"/>
</dbReference>
<dbReference type="InterPro" id="IPR037185">
    <property type="entry name" value="EmrE-like"/>
</dbReference>